<accession>C5C1I2</accession>
<keyword evidence="5" id="KW-1185">Reference proteome</keyword>
<dbReference type="HOGENOM" id="CLU_023194_1_3_11"/>
<dbReference type="AlphaFoldDB" id="C5C1I2"/>
<dbReference type="InterPro" id="IPR055170">
    <property type="entry name" value="GFO_IDH_MocA-like_dom"/>
</dbReference>
<dbReference type="OrthoDB" id="256869at2"/>
<evidence type="ECO:0000256" key="1">
    <source>
        <dbReference type="ARBA" id="ARBA00023027"/>
    </source>
</evidence>
<evidence type="ECO:0000259" key="2">
    <source>
        <dbReference type="Pfam" id="PF01408"/>
    </source>
</evidence>
<keyword evidence="1" id="KW-0520">NAD</keyword>
<dbReference type="Pfam" id="PF22725">
    <property type="entry name" value="GFO_IDH_MocA_C3"/>
    <property type="match status" value="1"/>
</dbReference>
<name>C5C1I2_BEUC1</name>
<protein>
    <submittedName>
        <fullName evidence="4">Oxidoreductase domain protein</fullName>
    </submittedName>
</protein>
<dbReference type="InterPro" id="IPR051450">
    <property type="entry name" value="Gfo/Idh/MocA_Oxidoreductases"/>
</dbReference>
<feature type="domain" description="GFO/IDH/MocA-like oxidoreductase" evidence="3">
    <location>
        <begin position="128"/>
        <end position="253"/>
    </location>
</feature>
<dbReference type="SUPFAM" id="SSF51735">
    <property type="entry name" value="NAD(P)-binding Rossmann-fold domains"/>
    <property type="match status" value="1"/>
</dbReference>
<feature type="domain" description="Gfo/Idh/MocA-like oxidoreductase N-terminal" evidence="2">
    <location>
        <begin position="3"/>
        <end position="118"/>
    </location>
</feature>
<dbReference type="STRING" id="471853.Bcav_3349"/>
<evidence type="ECO:0000259" key="3">
    <source>
        <dbReference type="Pfam" id="PF22725"/>
    </source>
</evidence>
<dbReference type="GO" id="GO:0000166">
    <property type="term" value="F:nucleotide binding"/>
    <property type="evidence" value="ECO:0007669"/>
    <property type="project" value="InterPro"/>
</dbReference>
<dbReference type="KEGG" id="bcv:Bcav_3349"/>
<dbReference type="Proteomes" id="UP000007962">
    <property type="component" value="Chromosome"/>
</dbReference>
<dbReference type="Gene3D" id="3.40.50.720">
    <property type="entry name" value="NAD(P)-binding Rossmann-like Domain"/>
    <property type="match status" value="1"/>
</dbReference>
<evidence type="ECO:0000313" key="5">
    <source>
        <dbReference type="Proteomes" id="UP000007962"/>
    </source>
</evidence>
<reference evidence="4 5" key="1">
    <citation type="journal article" date="2009" name="Stand. Genomic Sci.">
        <title>Complete genome sequence of Beutenbergia cavernae type strain (HKI 0122).</title>
        <authorList>
            <person name="Land M."/>
            <person name="Pukall R."/>
            <person name="Abt B."/>
            <person name="Goker M."/>
            <person name="Rohde M."/>
            <person name="Glavina Del Rio T."/>
            <person name="Tice H."/>
            <person name="Copeland A."/>
            <person name="Cheng J.F."/>
            <person name="Lucas S."/>
            <person name="Chen F."/>
            <person name="Nolan M."/>
            <person name="Bruce D."/>
            <person name="Goodwin L."/>
            <person name="Pitluck S."/>
            <person name="Ivanova N."/>
            <person name="Mavromatis K."/>
            <person name="Ovchinnikova G."/>
            <person name="Pati A."/>
            <person name="Chen A."/>
            <person name="Palaniappan K."/>
            <person name="Hauser L."/>
            <person name="Chang Y.J."/>
            <person name="Jefferies C.C."/>
            <person name="Saunders E."/>
            <person name="Brettin T."/>
            <person name="Detter J.C."/>
            <person name="Han C."/>
            <person name="Chain P."/>
            <person name="Bristow J."/>
            <person name="Eisen J.A."/>
            <person name="Markowitz V."/>
            <person name="Hugenholtz P."/>
            <person name="Kyrpides N.C."/>
            <person name="Klenk H.P."/>
            <person name="Lapidus A."/>
        </authorList>
    </citation>
    <scope>NUCLEOTIDE SEQUENCE [LARGE SCALE GENOMIC DNA]</scope>
    <source>
        <strain evidence="5">ATCC BAA-8 / DSM 12333 / NBRC 16432</strain>
    </source>
</reference>
<dbReference type="Gene3D" id="3.30.360.10">
    <property type="entry name" value="Dihydrodipicolinate Reductase, domain 2"/>
    <property type="match status" value="1"/>
</dbReference>
<evidence type="ECO:0000313" key="4">
    <source>
        <dbReference type="EMBL" id="ACQ81592.1"/>
    </source>
</evidence>
<gene>
    <name evidence="4" type="ordered locus">Bcav_3349</name>
</gene>
<dbReference type="PANTHER" id="PTHR43377:SF1">
    <property type="entry name" value="BILIVERDIN REDUCTASE A"/>
    <property type="match status" value="1"/>
</dbReference>
<proteinExistence type="predicted"/>
<dbReference type="RefSeq" id="WP_015883829.1">
    <property type="nucleotide sequence ID" value="NC_012669.1"/>
</dbReference>
<sequence>MMRIAVAGMAHPHAAYVLDELAHGPYELVGTSDPDPANRERWTPQGVPSYADHRELLAAHAPDVVAAFGVYGARAAIVIDALDAGAHVVADKPLCTDQADLDAIERAAARADRHVSVVFEKRWHPVTLAARRLVGEGVLGDLALVAATGPHKLLAPTRPPWFFSADGYGDLLGDLPVHDIDLVLELTGARSGTVSGIAGRRPLPDHPGWTDSGALVLAAGDVAATIEAHWLWPEASDVHGHYRMRLTGTRGVAELDWARSRLTVLTHEREPWDEPLGPGLRPAEQALSALAEGRAPEVTTQASVLATRVALLAARSARDGGRAERWG</sequence>
<dbReference type="Pfam" id="PF01408">
    <property type="entry name" value="GFO_IDH_MocA"/>
    <property type="match status" value="1"/>
</dbReference>
<dbReference type="EMBL" id="CP001618">
    <property type="protein sequence ID" value="ACQ81592.1"/>
    <property type="molecule type" value="Genomic_DNA"/>
</dbReference>
<dbReference type="eggNOG" id="COG0673">
    <property type="taxonomic scope" value="Bacteria"/>
</dbReference>
<dbReference type="PANTHER" id="PTHR43377">
    <property type="entry name" value="BILIVERDIN REDUCTASE A"/>
    <property type="match status" value="1"/>
</dbReference>
<dbReference type="InterPro" id="IPR000683">
    <property type="entry name" value="Gfo/Idh/MocA-like_OxRdtase_N"/>
</dbReference>
<organism evidence="4 5">
    <name type="scientific">Beutenbergia cavernae (strain ATCC BAA-8 / DSM 12333 / CCUG 43141 / JCM 11478 / NBRC 16432 / NCIMB 13614 / HKI 0122)</name>
    <dbReference type="NCBI Taxonomy" id="471853"/>
    <lineage>
        <taxon>Bacteria</taxon>
        <taxon>Bacillati</taxon>
        <taxon>Actinomycetota</taxon>
        <taxon>Actinomycetes</taxon>
        <taxon>Micrococcales</taxon>
        <taxon>Beutenbergiaceae</taxon>
        <taxon>Beutenbergia</taxon>
    </lineage>
</organism>
<dbReference type="InterPro" id="IPR036291">
    <property type="entry name" value="NAD(P)-bd_dom_sf"/>
</dbReference>
<dbReference type="SUPFAM" id="SSF55347">
    <property type="entry name" value="Glyceraldehyde-3-phosphate dehydrogenase-like, C-terminal domain"/>
    <property type="match status" value="1"/>
</dbReference>